<accession>A0A1N7MEE0</accession>
<dbReference type="InterPro" id="IPR023214">
    <property type="entry name" value="HAD_sf"/>
</dbReference>
<dbReference type="SFLD" id="SFLDS00003">
    <property type="entry name" value="Haloacid_Dehalogenase"/>
    <property type="match status" value="1"/>
</dbReference>
<dbReference type="InterPro" id="IPR006439">
    <property type="entry name" value="HAD-SF_hydro_IA"/>
</dbReference>
<dbReference type="Gene3D" id="3.40.50.1000">
    <property type="entry name" value="HAD superfamily/HAD-like"/>
    <property type="match status" value="1"/>
</dbReference>
<dbReference type="CDD" id="cd02604">
    <property type="entry name" value="HAD_5NT"/>
    <property type="match status" value="1"/>
</dbReference>
<dbReference type="SUPFAM" id="SSF56784">
    <property type="entry name" value="HAD-like"/>
    <property type="match status" value="1"/>
</dbReference>
<name>A0A1N7MEE0_9PROT</name>
<sequence length="245" mass="27453">MVSRINGPLATTVCWQDVGHLDSWLFDLDNTLYPATSSLFPQIDARMKSFIAKFLNVTPDEAYAVQKRYYREYGTSLRGLMLVNGLEPDEFLAYVHDIDHTVLEHDPVLDKALSDLPGRKLIFTNGSERHAEQTLNTLGLSHHFDGIFDVKAAGFVPKPEPAIYQKVIERFGLVPQCTAFFEDSHLNLKPAAALGMTTVLVRSGPDHAPLALTPDDDLSHCQHIIEDIAGWLEMVAELFRQNPRP</sequence>
<protein>
    <submittedName>
        <fullName evidence="1">Putative hydrolase of the HAD superfamily</fullName>
    </submittedName>
</protein>
<organism evidence="1 2">
    <name type="scientific">Insolitispirillum peregrinum</name>
    <dbReference type="NCBI Taxonomy" id="80876"/>
    <lineage>
        <taxon>Bacteria</taxon>
        <taxon>Pseudomonadati</taxon>
        <taxon>Pseudomonadota</taxon>
        <taxon>Alphaproteobacteria</taxon>
        <taxon>Rhodospirillales</taxon>
        <taxon>Novispirillaceae</taxon>
        <taxon>Insolitispirillum</taxon>
    </lineage>
</organism>
<proteinExistence type="predicted"/>
<dbReference type="NCBIfam" id="TIGR01993">
    <property type="entry name" value="Pyr-5-nucltdase"/>
    <property type="match status" value="1"/>
</dbReference>
<dbReference type="OrthoDB" id="9803141at2"/>
<evidence type="ECO:0000313" key="2">
    <source>
        <dbReference type="Proteomes" id="UP000185678"/>
    </source>
</evidence>
<dbReference type="GO" id="GO:0016787">
    <property type="term" value="F:hydrolase activity"/>
    <property type="evidence" value="ECO:0007669"/>
    <property type="project" value="UniProtKB-KW"/>
</dbReference>
<dbReference type="AlphaFoldDB" id="A0A1N7MEE0"/>
<dbReference type="NCBIfam" id="TIGR01509">
    <property type="entry name" value="HAD-SF-IA-v3"/>
    <property type="match status" value="1"/>
</dbReference>
<dbReference type="Proteomes" id="UP000185678">
    <property type="component" value="Unassembled WGS sequence"/>
</dbReference>
<keyword evidence="2" id="KW-1185">Reference proteome</keyword>
<gene>
    <name evidence="1" type="ORF">SAMN05421779_10467</name>
</gene>
<dbReference type="STRING" id="80876.SAMN05421779_10467"/>
<dbReference type="Gene3D" id="1.10.150.450">
    <property type="match status" value="1"/>
</dbReference>
<dbReference type="InterPro" id="IPR036412">
    <property type="entry name" value="HAD-like_sf"/>
</dbReference>
<keyword evidence="1" id="KW-0378">Hydrolase</keyword>
<dbReference type="InterPro" id="IPR010237">
    <property type="entry name" value="Pyr-5-nucltdase"/>
</dbReference>
<evidence type="ECO:0000313" key="1">
    <source>
        <dbReference type="EMBL" id="SIS84390.1"/>
    </source>
</evidence>
<dbReference type="PANTHER" id="PTHR12725">
    <property type="entry name" value="HALOACID DEHALOGENASE-LIKE HYDROLASE"/>
    <property type="match status" value="1"/>
</dbReference>
<dbReference type="PANTHER" id="PTHR12725:SF117">
    <property type="entry name" value="HALOACID DEHALOGENASE-LIKE HYDROLASE"/>
    <property type="match status" value="1"/>
</dbReference>
<dbReference type="SFLD" id="SFLDG01129">
    <property type="entry name" value="C1.5:_HAD__Beta-PGM__Phosphata"/>
    <property type="match status" value="1"/>
</dbReference>
<reference evidence="1 2" key="1">
    <citation type="submission" date="2017-01" db="EMBL/GenBank/DDBJ databases">
        <authorList>
            <person name="Mah S.A."/>
            <person name="Swanson W.J."/>
            <person name="Moy G.W."/>
            <person name="Vacquier V.D."/>
        </authorList>
    </citation>
    <scope>NUCLEOTIDE SEQUENCE [LARGE SCALE GENOMIC DNA]</scope>
    <source>
        <strain evidence="1 2">DSM 11589</strain>
    </source>
</reference>
<dbReference type="RefSeq" id="WP_084194785.1">
    <property type="nucleotide sequence ID" value="NZ_FTOA01000004.1"/>
</dbReference>
<dbReference type="SFLD" id="SFLDG01132">
    <property type="entry name" value="C1.5.3:_5'-Nucleotidase_Like"/>
    <property type="match status" value="1"/>
</dbReference>
<dbReference type="EMBL" id="FTOA01000004">
    <property type="protein sequence ID" value="SIS84390.1"/>
    <property type="molecule type" value="Genomic_DNA"/>
</dbReference>
<dbReference type="Pfam" id="PF00702">
    <property type="entry name" value="Hydrolase"/>
    <property type="match status" value="1"/>
</dbReference>